<dbReference type="SUPFAM" id="SSF51045">
    <property type="entry name" value="WW domain"/>
    <property type="match status" value="1"/>
</dbReference>
<feature type="compositionally biased region" description="Pro residues" evidence="2">
    <location>
        <begin position="271"/>
        <end position="281"/>
    </location>
</feature>
<dbReference type="Gene3D" id="2.20.70.10">
    <property type="match status" value="1"/>
</dbReference>
<feature type="domain" description="WW" evidence="4">
    <location>
        <begin position="384"/>
        <end position="417"/>
    </location>
</feature>
<feature type="compositionally biased region" description="Polar residues" evidence="2">
    <location>
        <begin position="98"/>
        <end position="110"/>
    </location>
</feature>
<reference evidence="5 7" key="1">
    <citation type="journal article" date="2012" name="Nature">
        <title>Algal genomes reveal evolutionary mosaicism and the fate of nucleomorphs.</title>
        <authorList>
            <consortium name="DOE Joint Genome Institute"/>
            <person name="Curtis B.A."/>
            <person name="Tanifuji G."/>
            <person name="Burki F."/>
            <person name="Gruber A."/>
            <person name="Irimia M."/>
            <person name="Maruyama S."/>
            <person name="Arias M.C."/>
            <person name="Ball S.G."/>
            <person name="Gile G.H."/>
            <person name="Hirakawa Y."/>
            <person name="Hopkins J.F."/>
            <person name="Kuo A."/>
            <person name="Rensing S.A."/>
            <person name="Schmutz J."/>
            <person name="Symeonidi A."/>
            <person name="Elias M."/>
            <person name="Eveleigh R.J."/>
            <person name="Herman E.K."/>
            <person name="Klute M.J."/>
            <person name="Nakayama T."/>
            <person name="Obornik M."/>
            <person name="Reyes-Prieto A."/>
            <person name="Armbrust E.V."/>
            <person name="Aves S.J."/>
            <person name="Beiko R.G."/>
            <person name="Coutinho P."/>
            <person name="Dacks J.B."/>
            <person name="Durnford D.G."/>
            <person name="Fast N.M."/>
            <person name="Green B.R."/>
            <person name="Grisdale C.J."/>
            <person name="Hempel F."/>
            <person name="Henrissat B."/>
            <person name="Hoppner M.P."/>
            <person name="Ishida K."/>
            <person name="Kim E."/>
            <person name="Koreny L."/>
            <person name="Kroth P.G."/>
            <person name="Liu Y."/>
            <person name="Malik S.B."/>
            <person name="Maier U.G."/>
            <person name="McRose D."/>
            <person name="Mock T."/>
            <person name="Neilson J.A."/>
            <person name="Onodera N.T."/>
            <person name="Poole A.M."/>
            <person name="Pritham E.J."/>
            <person name="Richards T.A."/>
            <person name="Rocap G."/>
            <person name="Roy S.W."/>
            <person name="Sarai C."/>
            <person name="Schaack S."/>
            <person name="Shirato S."/>
            <person name="Slamovits C.H."/>
            <person name="Spencer D.F."/>
            <person name="Suzuki S."/>
            <person name="Worden A.Z."/>
            <person name="Zauner S."/>
            <person name="Barry K."/>
            <person name="Bell C."/>
            <person name="Bharti A.K."/>
            <person name="Crow J.A."/>
            <person name="Grimwood J."/>
            <person name="Kramer R."/>
            <person name="Lindquist E."/>
            <person name="Lucas S."/>
            <person name="Salamov A."/>
            <person name="McFadden G.I."/>
            <person name="Lane C.E."/>
            <person name="Keeling P.J."/>
            <person name="Gray M.W."/>
            <person name="Grigoriev I.V."/>
            <person name="Archibald J.M."/>
        </authorList>
    </citation>
    <scope>NUCLEOTIDE SEQUENCE</scope>
    <source>
        <strain evidence="5 7">CCMP2712</strain>
    </source>
</reference>
<dbReference type="GeneID" id="17289320"/>
<dbReference type="KEGG" id="gtt:GUITHDRAFT_121220"/>
<dbReference type="SMART" id="SM00456">
    <property type="entry name" value="WW"/>
    <property type="match status" value="1"/>
</dbReference>
<name>L1I908_GUITC</name>
<feature type="coiled-coil region" evidence="1">
    <location>
        <begin position="323"/>
        <end position="350"/>
    </location>
</feature>
<feature type="region of interest" description="Disordered" evidence="2">
    <location>
        <begin position="96"/>
        <end position="132"/>
    </location>
</feature>
<evidence type="ECO:0000256" key="2">
    <source>
        <dbReference type="SAM" id="MobiDB-lite"/>
    </source>
</evidence>
<evidence type="ECO:0000313" key="5">
    <source>
        <dbReference type="EMBL" id="EKX32592.1"/>
    </source>
</evidence>
<dbReference type="Pfam" id="PF00397">
    <property type="entry name" value="WW"/>
    <property type="match status" value="1"/>
</dbReference>
<dbReference type="RefSeq" id="XP_005819572.1">
    <property type="nucleotide sequence ID" value="XM_005819515.1"/>
</dbReference>
<dbReference type="CDD" id="cd00201">
    <property type="entry name" value="WW"/>
    <property type="match status" value="1"/>
</dbReference>
<dbReference type="InterPro" id="IPR036020">
    <property type="entry name" value="WW_dom_sf"/>
</dbReference>
<evidence type="ECO:0000256" key="1">
    <source>
        <dbReference type="SAM" id="Coils"/>
    </source>
</evidence>
<keyword evidence="3" id="KW-0732">Signal</keyword>
<dbReference type="Proteomes" id="UP000011087">
    <property type="component" value="Unassembled WGS sequence"/>
</dbReference>
<dbReference type="OrthoDB" id="2020426at2759"/>
<sequence>MLATRTKLQRGFLITLALLVCILVLQRISSPAASNHAVEESQQKLLFGVPESYQSETVHRNPIRSSDTLGEALPPVAREVEPPGYFQFDGSLKHDKGTTLNLESPSSRPAVTSPKKVKQAPKRRNNEPVGVHEVDTPEGKVIYYPYIPKDLGPYMKAEGEVSNKGTQPQLAFGNDQIAAVLQQPSGEWIAPSGNYKQLSQALQSATNSQDLQRLESDFESLKEEQKKRIQRMKDKLWDEHEKFRRLNGQVEDMRVQLRELGYKWRNGPWPDRGPPGPPGPPGHKGKVITVREVVHKGDNPKMLQTLVKKDVDAFLESHVAKELKQEGQKLKLMEQANKRLLQKMKEASKGRWTFSKEDKNLVLHPIRTVKEQIEKYMKSSRKLRKLPAGWKREEDRNGRIYYINHKLHKSSWTFPSSDIVHKHSK</sequence>
<dbReference type="EMBL" id="JH993181">
    <property type="protein sequence ID" value="EKX32592.1"/>
    <property type="molecule type" value="Genomic_DNA"/>
</dbReference>
<keyword evidence="7" id="KW-1185">Reference proteome</keyword>
<reference evidence="6" key="3">
    <citation type="submission" date="2015-06" db="UniProtKB">
        <authorList>
            <consortium name="EnsemblProtists"/>
        </authorList>
    </citation>
    <scope>IDENTIFICATION</scope>
</reference>
<evidence type="ECO:0000313" key="7">
    <source>
        <dbReference type="Proteomes" id="UP000011087"/>
    </source>
</evidence>
<evidence type="ECO:0000313" key="6">
    <source>
        <dbReference type="EnsemblProtists" id="EKX32592"/>
    </source>
</evidence>
<dbReference type="PaxDb" id="55529-EKX32592"/>
<gene>
    <name evidence="5" type="ORF">GUITHDRAFT_121220</name>
</gene>
<feature type="signal peptide" evidence="3">
    <location>
        <begin position="1"/>
        <end position="33"/>
    </location>
</feature>
<evidence type="ECO:0000256" key="3">
    <source>
        <dbReference type="SAM" id="SignalP"/>
    </source>
</evidence>
<keyword evidence="1" id="KW-0175">Coiled coil</keyword>
<dbReference type="EnsemblProtists" id="EKX32592">
    <property type="protein sequence ID" value="EKX32592"/>
    <property type="gene ID" value="GUITHDRAFT_121220"/>
</dbReference>
<reference evidence="7" key="2">
    <citation type="submission" date="2012-11" db="EMBL/GenBank/DDBJ databases">
        <authorList>
            <person name="Kuo A."/>
            <person name="Curtis B.A."/>
            <person name="Tanifuji G."/>
            <person name="Burki F."/>
            <person name="Gruber A."/>
            <person name="Irimia M."/>
            <person name="Maruyama S."/>
            <person name="Arias M.C."/>
            <person name="Ball S.G."/>
            <person name="Gile G.H."/>
            <person name="Hirakawa Y."/>
            <person name="Hopkins J.F."/>
            <person name="Rensing S.A."/>
            <person name="Schmutz J."/>
            <person name="Symeonidi A."/>
            <person name="Elias M."/>
            <person name="Eveleigh R.J."/>
            <person name="Herman E.K."/>
            <person name="Klute M.J."/>
            <person name="Nakayama T."/>
            <person name="Obornik M."/>
            <person name="Reyes-Prieto A."/>
            <person name="Armbrust E.V."/>
            <person name="Aves S.J."/>
            <person name="Beiko R.G."/>
            <person name="Coutinho P."/>
            <person name="Dacks J.B."/>
            <person name="Durnford D.G."/>
            <person name="Fast N.M."/>
            <person name="Green B.R."/>
            <person name="Grisdale C."/>
            <person name="Hempe F."/>
            <person name="Henrissat B."/>
            <person name="Hoppner M.P."/>
            <person name="Ishida K.-I."/>
            <person name="Kim E."/>
            <person name="Koreny L."/>
            <person name="Kroth P.G."/>
            <person name="Liu Y."/>
            <person name="Malik S.-B."/>
            <person name="Maier U.G."/>
            <person name="McRose D."/>
            <person name="Mock T."/>
            <person name="Neilson J.A."/>
            <person name="Onodera N.T."/>
            <person name="Poole A.M."/>
            <person name="Pritham E.J."/>
            <person name="Richards T.A."/>
            <person name="Rocap G."/>
            <person name="Roy S.W."/>
            <person name="Sarai C."/>
            <person name="Schaack S."/>
            <person name="Shirato S."/>
            <person name="Slamovits C.H."/>
            <person name="Spencer D.F."/>
            <person name="Suzuki S."/>
            <person name="Worden A.Z."/>
            <person name="Zauner S."/>
            <person name="Barry K."/>
            <person name="Bell C."/>
            <person name="Bharti A.K."/>
            <person name="Crow J.A."/>
            <person name="Grimwood J."/>
            <person name="Kramer R."/>
            <person name="Lindquist E."/>
            <person name="Lucas S."/>
            <person name="Salamov A."/>
            <person name="McFadden G.I."/>
            <person name="Lane C.E."/>
            <person name="Keeling P.J."/>
            <person name="Gray M.W."/>
            <person name="Grigoriev I.V."/>
            <person name="Archibald J.M."/>
        </authorList>
    </citation>
    <scope>NUCLEOTIDE SEQUENCE</scope>
    <source>
        <strain evidence="7">CCMP2712</strain>
    </source>
</reference>
<protein>
    <recommendedName>
        <fullName evidence="4">WW domain-containing protein</fullName>
    </recommendedName>
</protein>
<feature type="coiled-coil region" evidence="1">
    <location>
        <begin position="204"/>
        <end position="235"/>
    </location>
</feature>
<dbReference type="PROSITE" id="PS50020">
    <property type="entry name" value="WW_DOMAIN_2"/>
    <property type="match status" value="1"/>
</dbReference>
<feature type="chain" id="PRO_5008769728" description="WW domain-containing protein" evidence="3">
    <location>
        <begin position="34"/>
        <end position="425"/>
    </location>
</feature>
<feature type="region of interest" description="Disordered" evidence="2">
    <location>
        <begin position="266"/>
        <end position="285"/>
    </location>
</feature>
<dbReference type="PROSITE" id="PS01159">
    <property type="entry name" value="WW_DOMAIN_1"/>
    <property type="match status" value="1"/>
</dbReference>
<evidence type="ECO:0000259" key="4">
    <source>
        <dbReference type="PROSITE" id="PS50020"/>
    </source>
</evidence>
<dbReference type="HOGENOM" id="CLU_646320_0_0_1"/>
<organism evidence="5">
    <name type="scientific">Guillardia theta (strain CCMP2712)</name>
    <name type="common">Cryptophyte</name>
    <dbReference type="NCBI Taxonomy" id="905079"/>
    <lineage>
        <taxon>Eukaryota</taxon>
        <taxon>Cryptophyceae</taxon>
        <taxon>Pyrenomonadales</taxon>
        <taxon>Geminigeraceae</taxon>
        <taxon>Guillardia</taxon>
    </lineage>
</organism>
<dbReference type="InterPro" id="IPR001202">
    <property type="entry name" value="WW_dom"/>
</dbReference>
<accession>L1I908</accession>
<dbReference type="AlphaFoldDB" id="L1I908"/>
<proteinExistence type="predicted"/>